<dbReference type="InterPro" id="IPR033399">
    <property type="entry name" value="TP_0789-like"/>
</dbReference>
<dbReference type="InterPro" id="IPR052944">
    <property type="entry name" value="Sporulation_related"/>
</dbReference>
<accession>A0ABW7N855</accession>
<dbReference type="RefSeq" id="WP_159579520.1">
    <property type="nucleotide sequence ID" value="NZ_JBIPKE010000015.1"/>
</dbReference>
<keyword evidence="1" id="KW-0732">Signal</keyword>
<dbReference type="InterPro" id="IPR029046">
    <property type="entry name" value="LolA/LolB/LppX"/>
</dbReference>
<proteinExistence type="predicted"/>
<dbReference type="EMBL" id="JBIPKE010000015">
    <property type="protein sequence ID" value="MFH6983542.1"/>
    <property type="molecule type" value="Genomic_DNA"/>
</dbReference>
<dbReference type="Proteomes" id="UP001610063">
    <property type="component" value="Unassembled WGS sequence"/>
</dbReference>
<evidence type="ECO:0000313" key="3">
    <source>
        <dbReference type="EMBL" id="MFH6983542.1"/>
    </source>
</evidence>
<evidence type="ECO:0000259" key="2">
    <source>
        <dbReference type="Pfam" id="PF17131"/>
    </source>
</evidence>
<keyword evidence="4" id="KW-1185">Reference proteome</keyword>
<gene>
    <name evidence="3" type="ORF">ACHKAR_08840</name>
</gene>
<protein>
    <submittedName>
        <fullName evidence="3">Outer membrane lipoprotein-sorting protein</fullName>
    </submittedName>
</protein>
<comment type="caution">
    <text evidence="3">The sequence shown here is derived from an EMBL/GenBank/DDBJ whole genome shotgun (WGS) entry which is preliminary data.</text>
</comment>
<dbReference type="PANTHER" id="PTHR37507">
    <property type="entry name" value="SPORULATION PROTEIN YDCC"/>
    <property type="match status" value="1"/>
</dbReference>
<dbReference type="PANTHER" id="PTHR37507:SF2">
    <property type="entry name" value="SPORULATION PROTEIN YDCC"/>
    <property type="match status" value="1"/>
</dbReference>
<dbReference type="CDD" id="cd16329">
    <property type="entry name" value="LolA_like"/>
    <property type="match status" value="1"/>
</dbReference>
<dbReference type="Gene3D" id="2.50.20.10">
    <property type="entry name" value="Lipoprotein localisation LolA/LolB/LppX"/>
    <property type="match status" value="1"/>
</dbReference>
<dbReference type="Pfam" id="PF17131">
    <property type="entry name" value="LolA_like"/>
    <property type="match status" value="1"/>
</dbReference>
<feature type="domain" description="Uncharacterized protein TP-0789" evidence="2">
    <location>
        <begin position="62"/>
        <end position="243"/>
    </location>
</feature>
<organism evidence="3 4">
    <name type="scientific">Marinoscillum luteum</name>
    <dbReference type="NCBI Taxonomy" id="861051"/>
    <lineage>
        <taxon>Bacteria</taxon>
        <taxon>Pseudomonadati</taxon>
        <taxon>Bacteroidota</taxon>
        <taxon>Cytophagia</taxon>
        <taxon>Cytophagales</taxon>
        <taxon>Reichenbachiellaceae</taxon>
        <taxon>Marinoscillum</taxon>
    </lineage>
</organism>
<evidence type="ECO:0000256" key="1">
    <source>
        <dbReference type="ARBA" id="ARBA00022729"/>
    </source>
</evidence>
<keyword evidence="3" id="KW-0449">Lipoprotein</keyword>
<evidence type="ECO:0000313" key="4">
    <source>
        <dbReference type="Proteomes" id="UP001610063"/>
    </source>
</evidence>
<name>A0ABW7N855_9BACT</name>
<sequence length="243" mass="28064">MKLAFAILILCSAFLQTNPDAGKILEKVDYNMTSDTQIVESDMVIHGRRNSRTVTSKGYSKGNDQSFTEYLAPDREKGTKMLRMDDRLWIYSPATDRTIQLSGHMLKQSVMGSDLSYEDMMDDRKLIEMYDAKVIDEEEVEGRSAWVLDLVAKVDDATYEQQKLWIDQERFVPLKEEMYAKSGQLLKRVTLSNVERIGDRWFPKKMNYKDVLKDGEGTDFIVKSIQINPEIPDYIFSKASLKK</sequence>
<reference evidence="3 4" key="1">
    <citation type="journal article" date="2013" name="Int. J. Syst. Evol. Microbiol.">
        <title>Marinoscillum luteum sp. nov., isolated from marine sediment.</title>
        <authorList>
            <person name="Cha I.T."/>
            <person name="Park S.J."/>
            <person name="Kim S.J."/>
            <person name="Kim J.G."/>
            <person name="Jung M.Y."/>
            <person name="Shin K.S."/>
            <person name="Kwon K.K."/>
            <person name="Yang S.H."/>
            <person name="Seo Y.S."/>
            <person name="Rhee S.K."/>
        </authorList>
    </citation>
    <scope>NUCLEOTIDE SEQUENCE [LARGE SCALE GENOMIC DNA]</scope>
    <source>
        <strain evidence="3 4">KCTC 23939</strain>
    </source>
</reference>
<dbReference type="SUPFAM" id="SSF89392">
    <property type="entry name" value="Prokaryotic lipoproteins and lipoprotein localization factors"/>
    <property type="match status" value="1"/>
</dbReference>